<dbReference type="Pfam" id="PF21522">
    <property type="entry name" value="MreB-like_C"/>
    <property type="match status" value="1"/>
</dbReference>
<dbReference type="SUPFAM" id="SSF53067">
    <property type="entry name" value="Actin-like ATPase domain"/>
    <property type="match status" value="2"/>
</dbReference>
<dbReference type="Pfam" id="PF17989">
    <property type="entry name" value="ALP_N"/>
    <property type="match status" value="1"/>
</dbReference>
<evidence type="ECO:0000313" key="3">
    <source>
        <dbReference type="EMBL" id="RRV08884.1"/>
    </source>
</evidence>
<evidence type="ECO:0000259" key="1">
    <source>
        <dbReference type="Pfam" id="PF17989"/>
    </source>
</evidence>
<proteinExistence type="predicted"/>
<feature type="domain" description="Actin homologue MreB-like C-terminal" evidence="2">
    <location>
        <begin position="173"/>
        <end position="312"/>
    </location>
</feature>
<dbReference type="RefSeq" id="WP_041109966.1">
    <property type="nucleotide sequence ID" value="NZ_RHQL01000010.1"/>
</dbReference>
<gene>
    <name evidence="3" type="ORF">EGJ28_16605</name>
</gene>
<dbReference type="InterPro" id="IPR043129">
    <property type="entry name" value="ATPase_NBD"/>
</dbReference>
<dbReference type="AlphaFoldDB" id="A0A3R8V154"/>
<name>A0A3R8V154_9GAMM</name>
<dbReference type="Proteomes" id="UP000276506">
    <property type="component" value="Unassembled WGS sequence"/>
</dbReference>
<accession>A0A3R8V154</accession>
<evidence type="ECO:0000259" key="2">
    <source>
        <dbReference type="Pfam" id="PF21522"/>
    </source>
</evidence>
<dbReference type="InterPro" id="IPR040607">
    <property type="entry name" value="ALP_N"/>
</dbReference>
<dbReference type="Gene3D" id="3.30.420.40">
    <property type="match status" value="2"/>
</dbReference>
<feature type="domain" description="Actin-like protein N-terminal" evidence="1">
    <location>
        <begin position="10"/>
        <end position="125"/>
    </location>
</feature>
<evidence type="ECO:0000313" key="4">
    <source>
        <dbReference type="Proteomes" id="UP000276506"/>
    </source>
</evidence>
<dbReference type="EMBL" id="RHQL01000010">
    <property type="protein sequence ID" value="RRV08884.1"/>
    <property type="molecule type" value="Genomic_DNA"/>
</dbReference>
<reference evidence="3 4" key="1">
    <citation type="submission" date="2018-10" db="EMBL/GenBank/DDBJ databases">
        <title>Transmission dynamics of multidrug resistant bacteria on intensive care unit surfaces.</title>
        <authorList>
            <person name="D'Souza A.W."/>
            <person name="Potter R.F."/>
            <person name="Wallace M."/>
            <person name="Shupe A."/>
            <person name="Patel S."/>
            <person name="Sun S."/>
            <person name="Gul D."/>
            <person name="Kwon J.H."/>
            <person name="Andleeb S."/>
            <person name="Burnham C.-A.D."/>
            <person name="Dantas G."/>
        </authorList>
    </citation>
    <scope>NUCLEOTIDE SEQUENCE [LARGE SCALE GENOMIC DNA]</scope>
    <source>
        <strain evidence="3 4">PX_177</strain>
    </source>
</reference>
<protein>
    <submittedName>
        <fullName evidence="3">ParM/StbA family protein</fullName>
    </submittedName>
</protein>
<dbReference type="InterPro" id="IPR049067">
    <property type="entry name" value="MreB-like_C"/>
</dbReference>
<comment type="caution">
    <text evidence="3">The sequence shown here is derived from an EMBL/GenBank/DDBJ whole genome shotgun (WGS) entry which is preliminary data.</text>
</comment>
<organism evidence="3 4">
    <name type="scientific">Stutzerimonas xanthomarina</name>
    <dbReference type="NCBI Taxonomy" id="271420"/>
    <lineage>
        <taxon>Bacteria</taxon>
        <taxon>Pseudomonadati</taxon>
        <taxon>Pseudomonadota</taxon>
        <taxon>Gammaproteobacteria</taxon>
        <taxon>Pseudomonadales</taxon>
        <taxon>Pseudomonadaceae</taxon>
        <taxon>Stutzerimonas</taxon>
    </lineage>
</organism>
<sequence length="355" mass="39595">MSETIEQLVAIDLGNGYTSYMSGTGEKNGGFASLVTDSRSSQGLGGSFSREVFKTKNGSYYVGDECREDGAVSRSTDSAFYKSDAIRVLLLRVLKEFGHKQPIIVTGLPTEFFHSHRDEFGKDIRRWASEEGYQPAKVQILPQYVGPWFDPELKSIAGKTIEPAAVMQGKWGIIDIGHGTIDAGQFVNGQVSSHADHRYGESKGVSDIHKSLFTALQNPDELNQKLAAKHRLPKEFTLDTQTTEYTMDTWLRQGYIPWRGDRIDIGPISMPARQAFADDVIPRVIKSIWGSTDFLMGIIFAGGGATVLGSELLQKHVRAPIYLADDPWNSIVRGLRRFYVTQNFKEHAKLRTERV</sequence>